<feature type="compositionally biased region" description="Polar residues" evidence="1">
    <location>
        <begin position="98"/>
        <end position="109"/>
    </location>
</feature>
<dbReference type="AlphaFoldDB" id="A0A820LV20"/>
<dbReference type="Gene3D" id="1.25.40.10">
    <property type="entry name" value="Tetratricopeptide repeat domain"/>
    <property type="match status" value="1"/>
</dbReference>
<dbReference type="EMBL" id="CAJOAY010023040">
    <property type="protein sequence ID" value="CAF4362820.1"/>
    <property type="molecule type" value="Genomic_DNA"/>
</dbReference>
<proteinExistence type="predicted"/>
<feature type="compositionally biased region" description="Acidic residues" evidence="1">
    <location>
        <begin position="85"/>
        <end position="94"/>
    </location>
</feature>
<evidence type="ECO:0000256" key="1">
    <source>
        <dbReference type="SAM" id="MobiDB-lite"/>
    </source>
</evidence>
<feature type="region of interest" description="Disordered" evidence="1">
    <location>
        <begin position="52"/>
        <end position="123"/>
    </location>
</feature>
<protein>
    <submittedName>
        <fullName evidence="2">Uncharacterized protein</fullName>
    </submittedName>
</protein>
<dbReference type="InterPro" id="IPR011990">
    <property type="entry name" value="TPR-like_helical_dom_sf"/>
</dbReference>
<reference evidence="2" key="1">
    <citation type="submission" date="2021-02" db="EMBL/GenBank/DDBJ databases">
        <authorList>
            <person name="Nowell W R."/>
        </authorList>
    </citation>
    <scope>NUCLEOTIDE SEQUENCE</scope>
</reference>
<sequence>MNHSLFRRASCFVSKQQYNDAKRDLDLLLSIDHENNDAKSLLKTIPTAQKTKGVRIPITEDDGDDEEEIRPQPPTSTSVKIPILEVEEEDEEHEEQLPQVTNESIQSMSIDIPQKSYNHARPC</sequence>
<comment type="caution">
    <text evidence="2">The sequence shown here is derived from an EMBL/GenBank/DDBJ whole genome shotgun (WGS) entry which is preliminary data.</text>
</comment>
<evidence type="ECO:0000313" key="2">
    <source>
        <dbReference type="EMBL" id="CAF4362820.1"/>
    </source>
</evidence>
<dbReference type="SUPFAM" id="SSF48452">
    <property type="entry name" value="TPR-like"/>
    <property type="match status" value="1"/>
</dbReference>
<feature type="non-terminal residue" evidence="2">
    <location>
        <position position="1"/>
    </location>
</feature>
<accession>A0A820LV20</accession>
<organism evidence="2 3">
    <name type="scientific">Adineta steineri</name>
    <dbReference type="NCBI Taxonomy" id="433720"/>
    <lineage>
        <taxon>Eukaryota</taxon>
        <taxon>Metazoa</taxon>
        <taxon>Spiralia</taxon>
        <taxon>Gnathifera</taxon>
        <taxon>Rotifera</taxon>
        <taxon>Eurotatoria</taxon>
        <taxon>Bdelloidea</taxon>
        <taxon>Adinetida</taxon>
        <taxon>Adinetidae</taxon>
        <taxon>Adineta</taxon>
    </lineage>
</organism>
<name>A0A820LV20_9BILA</name>
<feature type="compositionally biased region" description="Acidic residues" evidence="1">
    <location>
        <begin position="59"/>
        <end position="68"/>
    </location>
</feature>
<dbReference type="Proteomes" id="UP000663881">
    <property type="component" value="Unassembled WGS sequence"/>
</dbReference>
<evidence type="ECO:0000313" key="3">
    <source>
        <dbReference type="Proteomes" id="UP000663881"/>
    </source>
</evidence>
<gene>
    <name evidence="2" type="ORF">OKA104_LOCUS49418</name>
</gene>